<protein>
    <submittedName>
        <fullName evidence="2">Transposase</fullName>
    </submittedName>
</protein>
<evidence type="ECO:0000256" key="1">
    <source>
        <dbReference type="SAM" id="MobiDB-lite"/>
    </source>
</evidence>
<accession>A0A077NYH7</accession>
<evidence type="ECO:0000313" key="2">
    <source>
        <dbReference type="EMBL" id="CDH07197.1"/>
    </source>
</evidence>
<dbReference type="AlphaFoldDB" id="A0A077NYH7"/>
<dbReference type="Proteomes" id="UP000028483">
    <property type="component" value="Unassembled WGS sequence"/>
</dbReference>
<proteinExistence type="predicted"/>
<organism evidence="2">
    <name type="scientific">Xenorhabdus bovienii str. oregonense</name>
    <dbReference type="NCBI Taxonomy" id="1398202"/>
    <lineage>
        <taxon>Bacteria</taxon>
        <taxon>Pseudomonadati</taxon>
        <taxon>Pseudomonadota</taxon>
        <taxon>Gammaproteobacteria</taxon>
        <taxon>Enterobacterales</taxon>
        <taxon>Morganellaceae</taxon>
        <taxon>Xenorhabdus</taxon>
    </lineage>
</organism>
<comment type="caution">
    <text evidence="2">The sequence shown here is derived from an EMBL/GenBank/DDBJ whole genome shotgun (WGS) entry which is preliminary data.</text>
</comment>
<dbReference type="RefSeq" id="WP_155271055.1">
    <property type="nucleotide sequence ID" value="NZ_CAWLUU010000224.1"/>
</dbReference>
<feature type="region of interest" description="Disordered" evidence="1">
    <location>
        <begin position="29"/>
        <end position="62"/>
    </location>
</feature>
<dbReference type="HOGENOM" id="CLU_027402_24_4_6"/>
<reference evidence="2" key="1">
    <citation type="submission" date="2013-07" db="EMBL/GenBank/DDBJ databases">
        <title>Sub-species coevolution in mutualistic symbiosis.</title>
        <authorList>
            <person name="Murfin K."/>
            <person name="Klassen J."/>
            <person name="Lee M."/>
            <person name="Forst S."/>
            <person name="Stock P."/>
            <person name="Goodrich-Blair H."/>
        </authorList>
    </citation>
    <scope>NUCLEOTIDE SEQUENCE [LARGE SCALE GENOMIC DNA]</scope>
    <source>
        <strain evidence="2">Oregonense</strain>
    </source>
</reference>
<name>A0A077NYH7_XENBV</name>
<sequence length="62" mass="7248">MSHLLTNEGQPVGRWKARRLMQEYGLQSCQPGSHRYRPADEEHATSPYLLRQHFTPECPNIQ</sequence>
<dbReference type="EMBL" id="CBSX010000176">
    <property type="protein sequence ID" value="CDH07197.1"/>
    <property type="molecule type" value="Genomic_DNA"/>
</dbReference>
<gene>
    <name evidence="2" type="ORF">XBO1_2570014</name>
</gene>